<dbReference type="AlphaFoldDB" id="A0A1X9LL46"/>
<proteinExistence type="predicted"/>
<organism evidence="1 2">
    <name type="scientific">Cnuibacter physcomitrellae</name>
    <dbReference type="NCBI Taxonomy" id="1619308"/>
    <lineage>
        <taxon>Bacteria</taxon>
        <taxon>Bacillati</taxon>
        <taxon>Actinomycetota</taxon>
        <taxon>Actinomycetes</taxon>
        <taxon>Micrococcales</taxon>
        <taxon>Microbacteriaceae</taxon>
        <taxon>Cnuibacter</taxon>
    </lineage>
</organism>
<dbReference type="STRING" id="1619308.B5808_12210"/>
<dbReference type="Gene3D" id="3.40.190.10">
    <property type="entry name" value="Periplasmic binding protein-like II"/>
    <property type="match status" value="1"/>
</dbReference>
<protein>
    <submittedName>
        <fullName evidence="1">Nitrate ABC transporter substrate-binding protein</fullName>
    </submittedName>
</protein>
<dbReference type="RefSeq" id="WP_085020041.1">
    <property type="nucleotide sequence ID" value="NZ_BMHD01000001.1"/>
</dbReference>
<dbReference type="KEGG" id="cphy:B5808_12210"/>
<evidence type="ECO:0000313" key="2">
    <source>
        <dbReference type="Proteomes" id="UP000192775"/>
    </source>
</evidence>
<dbReference type="PROSITE" id="PS51257">
    <property type="entry name" value="PROKAR_LIPOPROTEIN"/>
    <property type="match status" value="1"/>
</dbReference>
<sequence length="391" mass="41739">MRTPRSRLILAAGLTVVSAAALTACSSGSSASTGSSSDLTVGSIDLAAAGCPSTIVMQTDWNPEAEHGHWYQMVGANPTIDSQNKTVTGPLMAGGEYTGVDIQIRAGGPAIGFQTVSSQMYTDDDIMLGYVSTDEAIQLSQDMPTKAVYTPLEIAPTMLMWDPATYPDATSIKDVVADGATVRYFEGSSYMEYLMSAGIIPREQTDGSYDGTPASFVAAGGKDAQQGFASAEPYIYQNEVSSWGKPVKYTLINDLGYPIYYGAVSVRADKVDQYSDCLKALVPVMQQAEVDYYADPQPAIDLILQLVQDYDTGWVYSQGVADYSVKTQLDLGLVGNGTNDTVGDFDDARIADVFDKIVPVFDSLGTPPADGLTVSDIYTNEFIDPSISLTK</sequence>
<dbReference type="EMBL" id="CP020715">
    <property type="protein sequence ID" value="ARJ05903.1"/>
    <property type="molecule type" value="Genomic_DNA"/>
</dbReference>
<dbReference type="Proteomes" id="UP000192775">
    <property type="component" value="Chromosome"/>
</dbReference>
<evidence type="ECO:0000313" key="1">
    <source>
        <dbReference type="EMBL" id="ARJ05903.1"/>
    </source>
</evidence>
<name>A0A1X9LL46_9MICO</name>
<keyword evidence="2" id="KW-1185">Reference proteome</keyword>
<accession>A0A1X9LL46</accession>
<gene>
    <name evidence="1" type="ORF">B5808_12210</name>
</gene>
<reference evidence="1 2" key="1">
    <citation type="submission" date="2017-04" db="EMBL/GenBank/DDBJ databases">
        <authorList>
            <person name="Afonso C.L."/>
            <person name="Miller P.J."/>
            <person name="Scott M.A."/>
            <person name="Spackman E."/>
            <person name="Goraichik I."/>
            <person name="Dimitrov K.M."/>
            <person name="Suarez D.L."/>
            <person name="Swayne D.E."/>
        </authorList>
    </citation>
    <scope>NUCLEOTIDE SEQUENCE [LARGE SCALE GENOMIC DNA]</scope>
    <source>
        <strain evidence="2">XA(T)</strain>
    </source>
</reference>